<protein>
    <submittedName>
        <fullName evidence="5">FMN reductase</fullName>
    </submittedName>
</protein>
<dbReference type="AlphaFoldDB" id="A0A1H9K834"/>
<reference evidence="5 6" key="1">
    <citation type="submission" date="2016-10" db="EMBL/GenBank/DDBJ databases">
        <authorList>
            <person name="de Groot N.N."/>
        </authorList>
    </citation>
    <scope>NUCLEOTIDE SEQUENCE [LARGE SCALE GENOMIC DNA]</scope>
    <source>
        <strain evidence="5 6">DSM 21633</strain>
    </source>
</reference>
<dbReference type="EMBL" id="FOES01000036">
    <property type="protein sequence ID" value="SEQ95386.1"/>
    <property type="molecule type" value="Genomic_DNA"/>
</dbReference>
<dbReference type="OrthoDB" id="1643408at2"/>
<accession>A0A1H9K834</accession>
<evidence type="ECO:0000259" key="4">
    <source>
        <dbReference type="Pfam" id="PF03358"/>
    </source>
</evidence>
<dbReference type="Proteomes" id="UP000199427">
    <property type="component" value="Unassembled WGS sequence"/>
</dbReference>
<keyword evidence="2" id="KW-0288">FMN</keyword>
<sequence length="183" mass="21123">MKILLINGTITGEKTKVLLKEVEKQLMEWIPSNEIQPLYLEDYDMQFADGRSKEDYNDDTVHLINQIEAADGYIIATPVFQGSIPGALKNMFDLVSPKSMRYKPVAIIGNGGTFQHHLVIENQLKPILDYFRCLTTPNYVYTHSGHFSHTKELIDEDVKNRLHELSYVFSKYLKMSQDMIHNQ</sequence>
<name>A0A1H9K834_9BACI</name>
<dbReference type="PANTHER" id="PTHR43408:SF2">
    <property type="entry name" value="FMN REDUCTASE (NADPH)"/>
    <property type="match status" value="1"/>
</dbReference>
<evidence type="ECO:0000256" key="2">
    <source>
        <dbReference type="ARBA" id="ARBA00022643"/>
    </source>
</evidence>
<gene>
    <name evidence="5" type="ORF">SAMN05216362_13616</name>
</gene>
<dbReference type="Pfam" id="PF03358">
    <property type="entry name" value="FMN_red"/>
    <property type="match status" value="1"/>
</dbReference>
<dbReference type="InterPro" id="IPR051814">
    <property type="entry name" value="NAD(P)H-dep_FMN_reductase"/>
</dbReference>
<organism evidence="5 6">
    <name type="scientific">Piscibacillus halophilus</name>
    <dbReference type="NCBI Taxonomy" id="571933"/>
    <lineage>
        <taxon>Bacteria</taxon>
        <taxon>Bacillati</taxon>
        <taxon>Bacillota</taxon>
        <taxon>Bacilli</taxon>
        <taxon>Bacillales</taxon>
        <taxon>Bacillaceae</taxon>
        <taxon>Piscibacillus</taxon>
    </lineage>
</organism>
<dbReference type="Gene3D" id="3.40.50.360">
    <property type="match status" value="1"/>
</dbReference>
<dbReference type="InterPro" id="IPR029039">
    <property type="entry name" value="Flavoprotein-like_sf"/>
</dbReference>
<proteinExistence type="predicted"/>
<feature type="domain" description="NADPH-dependent FMN reductase-like" evidence="4">
    <location>
        <begin position="1"/>
        <end position="145"/>
    </location>
</feature>
<dbReference type="GO" id="GO:0016491">
    <property type="term" value="F:oxidoreductase activity"/>
    <property type="evidence" value="ECO:0007669"/>
    <property type="project" value="UniProtKB-KW"/>
</dbReference>
<dbReference type="InterPro" id="IPR005025">
    <property type="entry name" value="FMN_Rdtase-like_dom"/>
</dbReference>
<evidence type="ECO:0000256" key="3">
    <source>
        <dbReference type="ARBA" id="ARBA00023002"/>
    </source>
</evidence>
<keyword evidence="6" id="KW-1185">Reference proteome</keyword>
<dbReference type="PANTHER" id="PTHR43408">
    <property type="entry name" value="FMN REDUCTASE (NADPH)"/>
    <property type="match status" value="1"/>
</dbReference>
<evidence type="ECO:0000256" key="1">
    <source>
        <dbReference type="ARBA" id="ARBA00022630"/>
    </source>
</evidence>
<dbReference type="STRING" id="571933.SAMN05216362_13616"/>
<keyword evidence="1" id="KW-0285">Flavoprotein</keyword>
<dbReference type="RefSeq" id="WP_091774950.1">
    <property type="nucleotide sequence ID" value="NZ_CAESCL010000016.1"/>
</dbReference>
<dbReference type="SUPFAM" id="SSF52218">
    <property type="entry name" value="Flavoproteins"/>
    <property type="match status" value="1"/>
</dbReference>
<evidence type="ECO:0000313" key="5">
    <source>
        <dbReference type="EMBL" id="SEQ95386.1"/>
    </source>
</evidence>
<keyword evidence="3" id="KW-0560">Oxidoreductase</keyword>
<evidence type="ECO:0000313" key="6">
    <source>
        <dbReference type="Proteomes" id="UP000199427"/>
    </source>
</evidence>